<protein>
    <submittedName>
        <fullName evidence="1">Uncharacterized protein</fullName>
    </submittedName>
</protein>
<feature type="non-terminal residue" evidence="1">
    <location>
        <position position="1"/>
    </location>
</feature>
<gene>
    <name evidence="1" type="ORF">MNBD_ALPHA06-159</name>
</gene>
<evidence type="ECO:0000313" key="1">
    <source>
        <dbReference type="EMBL" id="VAV87383.1"/>
    </source>
</evidence>
<accession>A0A3B0RS78</accession>
<dbReference type="EMBL" id="UOEE01000037">
    <property type="protein sequence ID" value="VAV87383.1"/>
    <property type="molecule type" value="Genomic_DNA"/>
</dbReference>
<proteinExistence type="predicted"/>
<reference evidence="1" key="1">
    <citation type="submission" date="2018-06" db="EMBL/GenBank/DDBJ databases">
        <authorList>
            <person name="Zhirakovskaya E."/>
        </authorList>
    </citation>
    <scope>NUCLEOTIDE SEQUENCE</scope>
</reference>
<organism evidence="1">
    <name type="scientific">hydrothermal vent metagenome</name>
    <dbReference type="NCBI Taxonomy" id="652676"/>
    <lineage>
        <taxon>unclassified sequences</taxon>
        <taxon>metagenomes</taxon>
        <taxon>ecological metagenomes</taxon>
    </lineage>
</organism>
<sequence>ELRDLLIVLKLPFLSGKSLPF</sequence>
<dbReference type="AlphaFoldDB" id="A0A3B0RS78"/>
<name>A0A3B0RS78_9ZZZZ</name>